<comment type="caution">
    <text evidence="1">The sequence shown here is derived from an EMBL/GenBank/DDBJ whole genome shotgun (WGS) entry which is preliminary data.</text>
</comment>
<protein>
    <submittedName>
        <fullName evidence="1">Uncharacterized protein</fullName>
    </submittedName>
</protein>
<reference evidence="1" key="1">
    <citation type="journal article" date="2014" name="Front. Microbiol.">
        <title>High frequency of phylogenetically diverse reductive dehalogenase-homologous genes in deep subseafloor sedimentary metagenomes.</title>
        <authorList>
            <person name="Kawai M."/>
            <person name="Futagami T."/>
            <person name="Toyoda A."/>
            <person name="Takaki Y."/>
            <person name="Nishi S."/>
            <person name="Hori S."/>
            <person name="Arai W."/>
            <person name="Tsubouchi T."/>
            <person name="Morono Y."/>
            <person name="Uchiyama I."/>
            <person name="Ito T."/>
            <person name="Fujiyama A."/>
            <person name="Inagaki F."/>
            <person name="Takami H."/>
        </authorList>
    </citation>
    <scope>NUCLEOTIDE SEQUENCE</scope>
    <source>
        <strain evidence="1">Expedition CK06-06</strain>
    </source>
</reference>
<feature type="non-terminal residue" evidence="1">
    <location>
        <position position="1"/>
    </location>
</feature>
<dbReference type="AlphaFoldDB" id="X1BWR4"/>
<proteinExistence type="predicted"/>
<organism evidence="1">
    <name type="scientific">marine sediment metagenome</name>
    <dbReference type="NCBI Taxonomy" id="412755"/>
    <lineage>
        <taxon>unclassified sequences</taxon>
        <taxon>metagenomes</taxon>
        <taxon>ecological metagenomes</taxon>
    </lineage>
</organism>
<dbReference type="EMBL" id="BART01019389">
    <property type="protein sequence ID" value="GAG85567.1"/>
    <property type="molecule type" value="Genomic_DNA"/>
</dbReference>
<accession>X1BWR4</accession>
<sequence length="49" mass="5648">NGGNLIGKYFDEVFIEIEMYKKGLVVLKEHNLRTGMIKVIGNYYLSILI</sequence>
<evidence type="ECO:0000313" key="1">
    <source>
        <dbReference type="EMBL" id="GAG85567.1"/>
    </source>
</evidence>
<gene>
    <name evidence="1" type="ORF">S01H4_36301</name>
</gene>
<name>X1BWR4_9ZZZZ</name>